<dbReference type="Gene3D" id="3.40.50.720">
    <property type="entry name" value="NAD(P)-binding Rossmann-like Domain"/>
    <property type="match status" value="1"/>
</dbReference>
<dbReference type="InterPro" id="IPR051606">
    <property type="entry name" value="Polyketide_Oxido-like"/>
</dbReference>
<feature type="domain" description="NAD(P)-binding" evidence="1">
    <location>
        <begin position="7"/>
        <end position="194"/>
    </location>
</feature>
<dbReference type="Pfam" id="PF13460">
    <property type="entry name" value="NAD_binding_10"/>
    <property type="match status" value="1"/>
</dbReference>
<evidence type="ECO:0000259" key="1">
    <source>
        <dbReference type="Pfam" id="PF13460"/>
    </source>
</evidence>
<sequence length="206" mass="22582">MNLLIFGATGGTGCELVKQALAQGHIVTAFARNPDKLDIQHSNLKVTKGDVTDVAAVEQAVKGQDAVFSALGSSSLKKNPALVEGVRNIVQMMEKHGVPRFIYESSLGVGESRKRVNFLVRFIIIPLVLRNAIADHEEKEQIIKQSQLDWVIVRPAGLTNGSHTKDYKHGESIQYGAKISRADVADFMLKQVSENTYLHKTPGVSY</sequence>
<dbReference type="InterPro" id="IPR016040">
    <property type="entry name" value="NAD(P)-bd_dom"/>
</dbReference>
<accession>A0ABR9TX67</accession>
<reference evidence="2 3" key="1">
    <citation type="submission" date="2020-10" db="EMBL/GenBank/DDBJ databases">
        <authorList>
            <person name="Castelo-Branco R."/>
            <person name="Eusebio N."/>
            <person name="Adriana R."/>
            <person name="Vieira A."/>
            <person name="Brugerolle De Fraissinette N."/>
            <person name="Rezende De Castro R."/>
            <person name="Schneider M.P."/>
            <person name="Vasconcelos V."/>
            <person name="Leao P.N."/>
        </authorList>
    </citation>
    <scope>NUCLEOTIDE SEQUENCE [LARGE SCALE GENOMIC DNA]</scope>
    <source>
        <strain evidence="2 3">LEGE 07299</strain>
    </source>
</reference>
<dbReference type="PANTHER" id="PTHR43355">
    <property type="entry name" value="FLAVIN REDUCTASE (NADPH)"/>
    <property type="match status" value="1"/>
</dbReference>
<dbReference type="EMBL" id="JADEXF010000124">
    <property type="protein sequence ID" value="MBE9104432.1"/>
    <property type="molecule type" value="Genomic_DNA"/>
</dbReference>
<proteinExistence type="predicted"/>
<evidence type="ECO:0000313" key="3">
    <source>
        <dbReference type="Proteomes" id="UP000647836"/>
    </source>
</evidence>
<dbReference type="PANTHER" id="PTHR43355:SF2">
    <property type="entry name" value="FLAVIN REDUCTASE (NADPH)"/>
    <property type="match status" value="1"/>
</dbReference>
<dbReference type="SUPFAM" id="SSF51735">
    <property type="entry name" value="NAD(P)-binding Rossmann-fold domains"/>
    <property type="match status" value="1"/>
</dbReference>
<name>A0ABR9TX67_9NOSO</name>
<organism evidence="2 3">
    <name type="scientific">Nostoc cf. edaphicum LEGE 07299</name>
    <dbReference type="NCBI Taxonomy" id="2777974"/>
    <lineage>
        <taxon>Bacteria</taxon>
        <taxon>Bacillati</taxon>
        <taxon>Cyanobacteriota</taxon>
        <taxon>Cyanophyceae</taxon>
        <taxon>Nostocales</taxon>
        <taxon>Nostocaceae</taxon>
        <taxon>Nostoc</taxon>
    </lineage>
</organism>
<dbReference type="Proteomes" id="UP000647836">
    <property type="component" value="Unassembled WGS sequence"/>
</dbReference>
<evidence type="ECO:0000313" key="2">
    <source>
        <dbReference type="EMBL" id="MBE9104432.1"/>
    </source>
</evidence>
<keyword evidence="3" id="KW-1185">Reference proteome</keyword>
<comment type="caution">
    <text evidence="2">The sequence shown here is derived from an EMBL/GenBank/DDBJ whole genome shotgun (WGS) entry which is preliminary data.</text>
</comment>
<dbReference type="CDD" id="cd05244">
    <property type="entry name" value="BVR-B_like_SDR_a"/>
    <property type="match status" value="1"/>
</dbReference>
<protein>
    <submittedName>
        <fullName evidence="2">SDR family oxidoreductase</fullName>
    </submittedName>
</protein>
<dbReference type="InterPro" id="IPR036291">
    <property type="entry name" value="NAD(P)-bd_dom_sf"/>
</dbReference>
<gene>
    <name evidence="2" type="ORF">IQ229_05610</name>
</gene>